<feature type="domain" description="Primase C-terminal 1" evidence="1">
    <location>
        <begin position="238"/>
        <end position="306"/>
    </location>
</feature>
<proteinExistence type="predicted"/>
<comment type="caution">
    <text evidence="2">The sequence shown here is derived from an EMBL/GenBank/DDBJ whole genome shotgun (WGS) entry which is preliminary data.</text>
</comment>
<evidence type="ECO:0000259" key="1">
    <source>
        <dbReference type="SMART" id="SM00942"/>
    </source>
</evidence>
<protein>
    <recommendedName>
        <fullName evidence="1">Primase C-terminal 1 domain-containing protein</fullName>
    </recommendedName>
</protein>
<dbReference type="InterPro" id="IPR014820">
    <property type="entry name" value="PriCT_1"/>
</dbReference>
<sequence length="510" mass="57404">MQALLEEIAYADFSRLSWPESGREQVTAALRFLLDGSLTLRRRERGEKAETVDLGNLAWCFVADQGFRPLPVRTWDTLEKLIDLGAIYFTANTFYSRKAKTQSALRWLNALWVDIDDPVVCDLDILNRCWELGLPRPSLVVKTPRGMHCYWKIRRVRATEKALKLYSKLLRAVAKAFEADVKAATPEHFMRIPKVILSFERIEYELKDFLTLLGDEKLSAKLTGRVAAQNILSHPAVLKLIEGVPEHSRHHACFTLARAFRWMGYSYDETLQNLLQWNQRNERGSHPHRDSEVRATVRSVYREKQIKPPAAEWVRELSGMLFGYRVFGRRSGGKPGRPRVQEAVREKFIALIQEAGGTLTTHDSRRKLAAQLGVSERTLNSVIAALAADGSITISTMRLGRGKGTETTYTIAVSLEAACSESCSAVGGGGGGESRMRRVLVDAVECCDKLIEIAGKADGADLVFFARLLLKQPRRRVFKALAALKKIKARDPTGFLVEAPRRWLTEILLI</sequence>
<dbReference type="AlphaFoldDB" id="A0A7C2I2D9"/>
<name>A0A7C2I2D9_9THEO</name>
<accession>A0A7C2I2D9</accession>
<dbReference type="Pfam" id="PF08708">
    <property type="entry name" value="PriCT_1"/>
    <property type="match status" value="1"/>
</dbReference>
<reference evidence="2" key="1">
    <citation type="journal article" date="2020" name="mSystems">
        <title>Genome- and Community-Level Interaction Insights into Carbon Utilization and Element Cycling Functions of Hydrothermarchaeota in Hydrothermal Sediment.</title>
        <authorList>
            <person name="Zhou Z."/>
            <person name="Liu Y."/>
            <person name="Xu W."/>
            <person name="Pan J."/>
            <person name="Luo Z.H."/>
            <person name="Li M."/>
        </authorList>
    </citation>
    <scope>NUCLEOTIDE SEQUENCE [LARGE SCALE GENOMIC DNA]</scope>
    <source>
        <strain evidence="2">SpSt-300</strain>
    </source>
</reference>
<organism evidence="2">
    <name type="scientific">Ammonifex degensii</name>
    <dbReference type="NCBI Taxonomy" id="42838"/>
    <lineage>
        <taxon>Bacteria</taxon>
        <taxon>Bacillati</taxon>
        <taxon>Bacillota</taxon>
        <taxon>Clostridia</taxon>
        <taxon>Thermoanaerobacterales</taxon>
        <taxon>Thermoanaerobacteraceae</taxon>
        <taxon>Ammonifex</taxon>
    </lineage>
</organism>
<dbReference type="SMART" id="SM00942">
    <property type="entry name" value="PriCT_1"/>
    <property type="match status" value="1"/>
</dbReference>
<gene>
    <name evidence="2" type="ORF">ENQ34_01455</name>
</gene>
<dbReference type="EMBL" id="DSMU01000093">
    <property type="protein sequence ID" value="HEL65336.1"/>
    <property type="molecule type" value="Genomic_DNA"/>
</dbReference>
<evidence type="ECO:0000313" key="2">
    <source>
        <dbReference type="EMBL" id="HEL65336.1"/>
    </source>
</evidence>